<dbReference type="SUPFAM" id="SSF52113">
    <property type="entry name" value="BRCT domain"/>
    <property type="match status" value="1"/>
</dbReference>
<keyword evidence="2 9" id="KW-0436">Ligase</keyword>
<evidence type="ECO:0000313" key="9">
    <source>
        <dbReference type="EMBL" id="AUZ95054.1"/>
    </source>
</evidence>
<accession>A0A2L0UZT6</accession>
<dbReference type="InterPro" id="IPR036420">
    <property type="entry name" value="BRCT_dom_sf"/>
</dbReference>
<keyword evidence="5" id="KW-0862">Zinc</keyword>
<evidence type="ECO:0000256" key="1">
    <source>
        <dbReference type="ARBA" id="ARBA00012722"/>
    </source>
</evidence>
<proteinExistence type="predicted"/>
<dbReference type="GeneID" id="40088285"/>
<evidence type="ECO:0000259" key="8">
    <source>
        <dbReference type="PROSITE" id="PS50172"/>
    </source>
</evidence>
<dbReference type="InterPro" id="IPR012340">
    <property type="entry name" value="NA-bd_OB-fold"/>
</dbReference>
<comment type="catalytic activity">
    <reaction evidence="7">
        <text>NAD(+) + (deoxyribonucleotide)n-3'-hydroxyl + 5'-phospho-(deoxyribonucleotide)m = (deoxyribonucleotide)n+m + AMP + beta-nicotinamide D-nucleotide.</text>
        <dbReference type="EC" id="6.5.1.2"/>
    </reaction>
</comment>
<evidence type="ECO:0000256" key="7">
    <source>
        <dbReference type="ARBA" id="ARBA00034005"/>
    </source>
</evidence>
<evidence type="ECO:0000256" key="2">
    <source>
        <dbReference type="ARBA" id="ARBA00022598"/>
    </source>
</evidence>
<protein>
    <recommendedName>
        <fullName evidence="1">DNA ligase (NAD(+))</fullName>
        <ecNumber evidence="1">6.5.1.2</ecNumber>
    </recommendedName>
</protein>
<keyword evidence="10" id="KW-1185">Reference proteome</keyword>
<keyword evidence="4" id="KW-0479">Metal-binding</keyword>
<dbReference type="Gene3D" id="2.40.50.140">
    <property type="entry name" value="Nucleic acid-binding proteins"/>
    <property type="match status" value="1"/>
</dbReference>
<dbReference type="EC" id="6.5.1.2" evidence="1"/>
<evidence type="ECO:0000313" key="10">
    <source>
        <dbReference type="Proteomes" id="UP000223025"/>
    </source>
</evidence>
<dbReference type="Gene3D" id="3.40.50.10190">
    <property type="entry name" value="BRCT domain"/>
    <property type="match status" value="1"/>
</dbReference>
<dbReference type="Pfam" id="PF00533">
    <property type="entry name" value="BRCT"/>
    <property type="match status" value="1"/>
</dbReference>
<evidence type="ECO:0000256" key="5">
    <source>
        <dbReference type="ARBA" id="ARBA00022833"/>
    </source>
</evidence>
<dbReference type="InterPro" id="IPR001357">
    <property type="entry name" value="BRCT_dom"/>
</dbReference>
<keyword evidence="6" id="KW-0520">NAD</keyword>
<keyword evidence="3" id="KW-0235">DNA replication</keyword>
<dbReference type="Gene3D" id="3.30.470.30">
    <property type="entry name" value="DNA ligase/mRNA capping enzyme"/>
    <property type="match status" value="1"/>
</dbReference>
<reference evidence="9 10" key="1">
    <citation type="submission" date="2017-06" db="EMBL/GenBank/DDBJ databases">
        <authorList>
            <person name="Kim H.J."/>
            <person name="Triplett B.A."/>
        </authorList>
    </citation>
    <scope>NUCLEOTIDE SEQUENCE [LARGE SCALE GENOMIC DNA]</scope>
</reference>
<dbReference type="GO" id="GO:0006260">
    <property type="term" value="P:DNA replication"/>
    <property type="evidence" value="ECO:0007669"/>
    <property type="project" value="UniProtKB-KW"/>
</dbReference>
<dbReference type="OrthoDB" id="2744at10239"/>
<evidence type="ECO:0000256" key="6">
    <source>
        <dbReference type="ARBA" id="ARBA00023027"/>
    </source>
</evidence>
<dbReference type="Proteomes" id="UP000223025">
    <property type="component" value="Segment"/>
</dbReference>
<evidence type="ECO:0000256" key="4">
    <source>
        <dbReference type="ARBA" id="ARBA00022723"/>
    </source>
</evidence>
<dbReference type="SMART" id="SM00532">
    <property type="entry name" value="LIGANc"/>
    <property type="match status" value="1"/>
</dbReference>
<dbReference type="EMBL" id="MF403008">
    <property type="protein sequence ID" value="AUZ95054.1"/>
    <property type="molecule type" value="Genomic_DNA"/>
</dbReference>
<dbReference type="InterPro" id="IPR013840">
    <property type="entry name" value="DNAligase_N"/>
</dbReference>
<dbReference type="GO" id="GO:0006281">
    <property type="term" value="P:DNA repair"/>
    <property type="evidence" value="ECO:0007669"/>
    <property type="project" value="InterPro"/>
</dbReference>
<dbReference type="GO" id="GO:0003911">
    <property type="term" value="F:DNA ligase (NAD+) activity"/>
    <property type="evidence" value="ECO:0007669"/>
    <property type="project" value="UniProtKB-EC"/>
</dbReference>
<dbReference type="Pfam" id="PF03120">
    <property type="entry name" value="OB_DNA_ligase"/>
    <property type="match status" value="1"/>
</dbReference>
<sequence>MFNLQEIALHIISGDHDVNDTDVQRLIDLASDIYFNIDDSETTDLFSIMINGNTISVPYSRAEPIMDDEVYNSLERFFRERCPTFKMETGSDVRTGKEKLPFIMGGLTELYENETEQWIFKHQLVNEEFLIEDKLDGISASLIYENGVFVSGYSRGNGTYGADISRHLRNIPSVPKTIKTKERLELRAEVIIPVKLWKEHQAQVEKRTGKFYKNPRNYVAGKMNSKTADQSFYDVVNVVITSLNNRDDHDVIKNLEFVRTLKFLVVEYVVINGKDINDMVLTEILFNRRKESIYEIDGVVLTPNNASVRNSIPKTTSTLNAAHSVKIKFGSPENKAQTTVIRVHYDLSKDGYAKPRIEIDPVELGGVTITFTTGFNAGYIKKNNIGPGTIVDITRSGDVIPYIEKVVQGTIADLPDNLEDYYWTEGEVDLVLLDPSSSTDVTKKKLLGFFTGIDVPKLKEASISKLVEAGIDDISSIIKMSREELQSVIGKSAGNSVYEGIKEKLNPVSLATIAASSQTLGRGLGSRKLQRIIDRYGKLDVTILELLEVEGWEDKTASLYISNFPKFEKFLEQIDGYYTILNTDDIKVSNGMEGMTVVLTGFRDKELEKLVVSKGGKIGSSVSKSTTVLVCANVNDGGSKITKANELGILKMTPEEAYSAFSEF</sequence>
<dbReference type="SUPFAM" id="SSF56091">
    <property type="entry name" value="DNA ligase/mRNA capping enzyme, catalytic domain"/>
    <property type="match status" value="1"/>
</dbReference>
<dbReference type="InterPro" id="IPR013839">
    <property type="entry name" value="DNAligase_adenylation"/>
</dbReference>
<dbReference type="RefSeq" id="YP_009611947.1">
    <property type="nucleotide sequence ID" value="NC_042013.1"/>
</dbReference>
<dbReference type="Pfam" id="PF01653">
    <property type="entry name" value="DNA_ligase_aden"/>
    <property type="match status" value="1"/>
</dbReference>
<dbReference type="PIRSF" id="PIRSF001604">
    <property type="entry name" value="LigA"/>
    <property type="match status" value="1"/>
</dbReference>
<feature type="domain" description="BRCT" evidence="8">
    <location>
        <begin position="587"/>
        <end position="664"/>
    </location>
</feature>
<dbReference type="SUPFAM" id="SSF50249">
    <property type="entry name" value="Nucleic acid-binding proteins"/>
    <property type="match status" value="1"/>
</dbReference>
<dbReference type="KEGG" id="vg:40088285"/>
<name>A0A2L0UZT6_9CAUD</name>
<evidence type="ECO:0000256" key="3">
    <source>
        <dbReference type="ARBA" id="ARBA00022705"/>
    </source>
</evidence>
<dbReference type="PROSITE" id="PS50172">
    <property type="entry name" value="BRCT"/>
    <property type="match status" value="1"/>
</dbReference>
<dbReference type="InterPro" id="IPR001679">
    <property type="entry name" value="DNA_ligase"/>
</dbReference>
<dbReference type="InterPro" id="IPR004150">
    <property type="entry name" value="NAD_DNA_ligase_OB"/>
</dbReference>
<organism evidence="9 10">
    <name type="scientific">Agrobacterium phage Atu_ph07</name>
    <dbReference type="NCBI Taxonomy" id="2024264"/>
    <lineage>
        <taxon>Viruses</taxon>
        <taxon>Duplodnaviria</taxon>
        <taxon>Heunggongvirae</taxon>
        <taxon>Uroviricota</taxon>
        <taxon>Caudoviricetes</taxon>
        <taxon>Polybotosvirus</taxon>
        <taxon>Polybotosvirus Atuph07</taxon>
    </lineage>
</organism>